<feature type="domain" description="Tautomerase cis-CaaD-like" evidence="1">
    <location>
        <begin position="1"/>
        <end position="140"/>
    </location>
</feature>
<name>A0AB34KMA9_9PEZI</name>
<evidence type="ECO:0000313" key="2">
    <source>
        <dbReference type="EMBL" id="KAL1584470.1"/>
    </source>
</evidence>
<dbReference type="AlphaFoldDB" id="A0AB34KMA9"/>
<evidence type="ECO:0000259" key="1">
    <source>
        <dbReference type="Pfam" id="PF14832"/>
    </source>
</evidence>
<organism evidence="2 3">
    <name type="scientific">Cladosporium halotolerans</name>
    <dbReference type="NCBI Taxonomy" id="1052096"/>
    <lineage>
        <taxon>Eukaryota</taxon>
        <taxon>Fungi</taxon>
        <taxon>Dikarya</taxon>
        <taxon>Ascomycota</taxon>
        <taxon>Pezizomycotina</taxon>
        <taxon>Dothideomycetes</taxon>
        <taxon>Dothideomycetidae</taxon>
        <taxon>Cladosporiales</taxon>
        <taxon>Cladosporiaceae</taxon>
        <taxon>Cladosporium</taxon>
    </lineage>
</organism>
<sequence>MPLWLIYHPTGTFEDVASKESFAKDITSAYVGWGLPAFYVIVNFIKLTGTDMYIGGRPNTGNPFIRLRVDHIAVRLDDDDAAYNRVTASIDKILKPHIEDKGYDWEYHIDETERRLWKIQGLAPPPFKSEEEKVWIEQNKPSPWENSE</sequence>
<accession>A0AB34KMA9</accession>
<dbReference type="Pfam" id="PF14832">
    <property type="entry name" value="Tautomerase_3"/>
    <property type="match status" value="1"/>
</dbReference>
<dbReference type="InterPro" id="IPR028116">
    <property type="entry name" value="Cis-CaaD-like"/>
</dbReference>
<dbReference type="EMBL" id="JAAQHG020000026">
    <property type="protein sequence ID" value="KAL1584470.1"/>
    <property type="molecule type" value="Genomic_DNA"/>
</dbReference>
<proteinExistence type="predicted"/>
<keyword evidence="3" id="KW-1185">Reference proteome</keyword>
<protein>
    <recommendedName>
        <fullName evidence="1">Tautomerase cis-CaaD-like domain-containing protein</fullName>
    </recommendedName>
</protein>
<dbReference type="RefSeq" id="XP_069227576.1">
    <property type="nucleotide sequence ID" value="XM_069374873.1"/>
</dbReference>
<comment type="caution">
    <text evidence="2">The sequence shown here is derived from an EMBL/GenBank/DDBJ whole genome shotgun (WGS) entry which is preliminary data.</text>
</comment>
<dbReference type="InterPro" id="IPR014347">
    <property type="entry name" value="Tautomerase/MIF_sf"/>
</dbReference>
<reference evidence="2 3" key="1">
    <citation type="journal article" date="2020" name="Microbiol. Resour. Announc.">
        <title>Draft Genome Sequence of a Cladosporium Species Isolated from the Mesophotic Ascidian Didemnum maculosum.</title>
        <authorList>
            <person name="Gioti A."/>
            <person name="Siaperas R."/>
            <person name="Nikolaivits E."/>
            <person name="Le Goff G."/>
            <person name="Ouazzani J."/>
            <person name="Kotoulas G."/>
            <person name="Topakas E."/>
        </authorList>
    </citation>
    <scope>NUCLEOTIDE SEQUENCE [LARGE SCALE GENOMIC DNA]</scope>
    <source>
        <strain evidence="2 3">TM138-S3</strain>
    </source>
</reference>
<dbReference type="Gene3D" id="3.30.429.10">
    <property type="entry name" value="Macrophage Migration Inhibitory Factor"/>
    <property type="match status" value="1"/>
</dbReference>
<dbReference type="Proteomes" id="UP000803884">
    <property type="component" value="Unassembled WGS sequence"/>
</dbReference>
<dbReference type="GeneID" id="96007711"/>
<gene>
    <name evidence="2" type="ORF">WHR41_06268</name>
</gene>
<evidence type="ECO:0000313" key="3">
    <source>
        <dbReference type="Proteomes" id="UP000803884"/>
    </source>
</evidence>